<organism evidence="2 3">
    <name type="scientific">Plectosphaerella plurivora</name>
    <dbReference type="NCBI Taxonomy" id="936078"/>
    <lineage>
        <taxon>Eukaryota</taxon>
        <taxon>Fungi</taxon>
        <taxon>Dikarya</taxon>
        <taxon>Ascomycota</taxon>
        <taxon>Pezizomycotina</taxon>
        <taxon>Sordariomycetes</taxon>
        <taxon>Hypocreomycetidae</taxon>
        <taxon>Glomerellales</taxon>
        <taxon>Plectosphaerellaceae</taxon>
        <taxon>Plectosphaerella</taxon>
    </lineage>
</organism>
<dbReference type="GO" id="GO:0051959">
    <property type="term" value="F:dynein light intermediate chain binding"/>
    <property type="evidence" value="ECO:0007669"/>
    <property type="project" value="TreeGrafter"/>
</dbReference>
<dbReference type="InterPro" id="IPR036872">
    <property type="entry name" value="CH_dom_sf"/>
</dbReference>
<dbReference type="Proteomes" id="UP000770015">
    <property type="component" value="Unassembled WGS sequence"/>
</dbReference>
<evidence type="ECO:0000256" key="1">
    <source>
        <dbReference type="SAM" id="Coils"/>
    </source>
</evidence>
<feature type="coiled-coil region" evidence="1">
    <location>
        <begin position="631"/>
        <end position="708"/>
    </location>
</feature>
<feature type="coiled-coil region" evidence="1">
    <location>
        <begin position="543"/>
        <end position="580"/>
    </location>
</feature>
<dbReference type="AlphaFoldDB" id="A0A9P9A979"/>
<keyword evidence="3" id="KW-1185">Reference proteome</keyword>
<reference evidence="2" key="1">
    <citation type="journal article" date="2021" name="Nat. Commun.">
        <title>Genetic determinants of endophytism in the Arabidopsis root mycobiome.</title>
        <authorList>
            <person name="Mesny F."/>
            <person name="Miyauchi S."/>
            <person name="Thiergart T."/>
            <person name="Pickel B."/>
            <person name="Atanasova L."/>
            <person name="Karlsson M."/>
            <person name="Huettel B."/>
            <person name="Barry K.W."/>
            <person name="Haridas S."/>
            <person name="Chen C."/>
            <person name="Bauer D."/>
            <person name="Andreopoulos W."/>
            <person name="Pangilinan J."/>
            <person name="LaButti K."/>
            <person name="Riley R."/>
            <person name="Lipzen A."/>
            <person name="Clum A."/>
            <person name="Drula E."/>
            <person name="Henrissat B."/>
            <person name="Kohler A."/>
            <person name="Grigoriev I.V."/>
            <person name="Martin F.M."/>
            <person name="Hacquard S."/>
        </authorList>
    </citation>
    <scope>NUCLEOTIDE SEQUENCE</scope>
    <source>
        <strain evidence="2">MPI-SDFR-AT-0117</strain>
    </source>
</reference>
<dbReference type="GO" id="GO:0008017">
    <property type="term" value="F:microtubule binding"/>
    <property type="evidence" value="ECO:0007669"/>
    <property type="project" value="TreeGrafter"/>
</dbReference>
<dbReference type="CDD" id="cd22211">
    <property type="entry name" value="HkD_SF"/>
    <property type="match status" value="1"/>
</dbReference>
<accession>A0A9P9A979</accession>
<dbReference type="GO" id="GO:0031122">
    <property type="term" value="P:cytoplasmic microtubule organization"/>
    <property type="evidence" value="ECO:0007669"/>
    <property type="project" value="TreeGrafter"/>
</dbReference>
<evidence type="ECO:0000313" key="2">
    <source>
        <dbReference type="EMBL" id="KAH6688405.1"/>
    </source>
</evidence>
<evidence type="ECO:0008006" key="4">
    <source>
        <dbReference type="Google" id="ProtNLM"/>
    </source>
</evidence>
<gene>
    <name evidence="2" type="ORF">F5X68DRAFT_79804</name>
</gene>
<sequence>MPFSQGAQDALVQWANTFSPDRKAESTEDLHDGVLLSYILSDLDATYDPSEIDTQDDRWLTYKKNLQSIYKGLVRLVNRDVPELTRQARISDFRAIASDPDAQGICKILSVLFAVAMLGSNNERFVTRITKDITDSTVLSQLQRITLEMKTLMDEAAGDEDADRELANDTRDPDLALEEENAELHAELDKTKKRLADATTRLENLKVSYDDLTDETTKVHEELEAFRTAQDGTSDQVIRSLEARLREQDELILRHENQAEDDREARAKLTHENKTLKVKADLADQHSDEANELRFRVEELTRKANMAERYKQKLGAQSDLQKEMENLIYEKQQLQQDLVEFEKLLKRNKALEDTNEQYAKRMHDYEVNFIEMDSQRRAAQAEMAHLKDLIRTQEAQSQADERFITELQEQLNAGGANSGRNRTPDNETATGFNLEEELENSKEVAPNLSVELTRLKAENNLLRNSVGSTPENARLRLELEEERTQRKRLQGDYNLCFEKQKVAERDFGELIKAMGGKEYVRYVNSKLPVGGKIWWLTPEYHSNEILTNLKVNLEKVNRELEAERTAARELRDRIADQDRAILSAQTDLSAVEKDSVAALEELKQTDQLISASLRNDLDALRLEFKSSSSDNDENQRALVKALLEKDTLRKELDTLKEQGGGELGPEALKNAEKVKQLRTRLQERNEQLEKAERDKHELQRKLKASQDGSAALAEKTHLETKLRNLQRENALMSTAWYDLTSRLQSNHVVLQRRSEAPRSWIGKQRQMVNATPRK</sequence>
<dbReference type="EMBL" id="JAGSXJ010000009">
    <property type="protein sequence ID" value="KAH6688405.1"/>
    <property type="molecule type" value="Genomic_DNA"/>
</dbReference>
<proteinExistence type="predicted"/>
<dbReference type="PANTHER" id="PTHR18947:SF28">
    <property type="entry name" value="GIRDIN, ISOFORM A"/>
    <property type="match status" value="1"/>
</dbReference>
<keyword evidence="1" id="KW-0175">Coiled coil</keyword>
<evidence type="ECO:0000313" key="3">
    <source>
        <dbReference type="Proteomes" id="UP000770015"/>
    </source>
</evidence>
<dbReference type="GO" id="GO:0005737">
    <property type="term" value="C:cytoplasm"/>
    <property type="evidence" value="ECO:0007669"/>
    <property type="project" value="TreeGrafter"/>
</dbReference>
<dbReference type="GO" id="GO:0030705">
    <property type="term" value="P:cytoskeleton-dependent intracellular transport"/>
    <property type="evidence" value="ECO:0007669"/>
    <property type="project" value="TreeGrafter"/>
</dbReference>
<dbReference type="PANTHER" id="PTHR18947">
    <property type="entry name" value="HOOK PROTEINS"/>
    <property type="match status" value="1"/>
</dbReference>
<dbReference type="Gene3D" id="1.10.418.10">
    <property type="entry name" value="Calponin-like domain"/>
    <property type="match status" value="1"/>
</dbReference>
<dbReference type="GO" id="GO:0005815">
    <property type="term" value="C:microtubule organizing center"/>
    <property type="evidence" value="ECO:0007669"/>
    <property type="project" value="TreeGrafter"/>
</dbReference>
<name>A0A9P9A979_9PEZI</name>
<feature type="coiled-coil region" evidence="1">
    <location>
        <begin position="174"/>
        <end position="396"/>
    </location>
</feature>
<dbReference type="SUPFAM" id="SSF116907">
    <property type="entry name" value="Hook domain"/>
    <property type="match status" value="1"/>
</dbReference>
<protein>
    <recommendedName>
        <fullName evidence="4">HOOK N-terminal domain-containing protein</fullName>
    </recommendedName>
</protein>
<comment type="caution">
    <text evidence="2">The sequence shown here is derived from an EMBL/GenBank/DDBJ whole genome shotgun (WGS) entry which is preliminary data.</text>
</comment>
<dbReference type="OrthoDB" id="49395at2759"/>